<evidence type="ECO:0000313" key="9">
    <source>
        <dbReference type="EMBL" id="KEQ87125.1"/>
    </source>
</evidence>
<evidence type="ECO:0000256" key="5">
    <source>
        <dbReference type="ARBA" id="ARBA00022801"/>
    </source>
</evidence>
<dbReference type="Proteomes" id="UP000030706">
    <property type="component" value="Unassembled WGS sequence"/>
</dbReference>
<keyword evidence="5" id="KW-0378">Hydrolase</keyword>
<dbReference type="GO" id="GO:0006508">
    <property type="term" value="P:proteolysis"/>
    <property type="evidence" value="ECO:0007669"/>
    <property type="project" value="UniProtKB-KW"/>
</dbReference>
<comment type="catalytic activity">
    <reaction evidence="1">
        <text>Thiol-dependent hydrolysis of ester, thioester, amide, peptide and isopeptide bonds formed by the C-terminal Gly of ubiquitin (a 76-residue protein attached to proteins as an intracellular targeting signal).</text>
        <dbReference type="EC" id="3.4.19.12"/>
    </reaction>
</comment>
<evidence type="ECO:0000256" key="1">
    <source>
        <dbReference type="ARBA" id="ARBA00000707"/>
    </source>
</evidence>
<sequence length="3099" mass="349238">MRLNGHAVDAQNLYDLVNHIVLPPRLPQSADIKPEIIEQNLLHLVRDVLPAMESGTCPAWTDIARMLSKLDLVKNANGLDSNTLRADLATLAPDGCLTLFLKAQNAGLLIRHSQEKRIIFETFELSATSEGVMSTTGRLSRTFPGNAVSVPGQTFFDASFRNELSDLLSRLSSESVHLYEPTSSKAGQQNREERDTTDPGLVSDCLMTMLCAVGKREDLSLVQKFVRDDVLWQDALHPWRRSPFWTLLRISILRTLLASRGLANAQKQYKIFMINIVARLLDLLAHASIRPDILSSVHVKLARRVHKFEQQFGAFHDNRILNISKNACETMKGTWTSISANPERVSVIPRAGWEDASNLHLPAARKILEEAAKPQEVSASPRIFVPPPQSRLSMDRLPTLERSSSGPDQALRLAEIELWVEKHLESWTDAVLRDVTRKPFDELALLIEKYWSLAKSQYDQSPLDKSNALLTVLELWVALDKLCIMRLPLLRRHAPEISTTLLRPLLLPKFEQMRRLSQVEKHINERLSGLAKGTASVFEQPSANSLPIWYYNITPELQQLRHEIQQSDQQKRQRKLEELETSTQKYNSLVAQAAKLEHLYRTSRRNNLYHDKANCPRCPIERQYAAMDISVDEKSLPENAIQAKAAVFELAIPVEFAAWRDVTWYIIHDIGQRTSSRGAEVFEVAADYGQLRPFAKARTRQPHLTLASRTKTFIRSHYSVKKLPTTRDAVCVNNALQYDMLNRNAHTWLARPQGESSFKAYCTLSLPPGPYANLDWAVRETNHTTNEVMASQSDCADSLEIREYVVFCSLRSGERLQWLNILREYGCSNLTFNNPAVTTLILQAIWEAGSPSHDEFRVAHDELRNKEFCTKLLEMLHEKLSSIKSNWQEQHSMMSLIQITLRVLSLTTDAGTETACHSLLRTARKVCLEWCRQIQVHMNNNSTQEVVQGKAIVHLLSAALSGYSTFDVDERHLARTLASSEDIATLAEAQIIVCDNTAVGRTAISSLLKQSLIHHATIAHKIEPYVCDILRTDGAGLNQAVQRIWNGAALQPSWDFASASSRSWLVNKTLPKDGRRQTVHFNLLGGDLLVDGKPVGKIPSSIRSQPLFQQIFGPAILNVFASNMPGMDYTVSQHIQEHEVHIGVKDGKVLIRACHGKNMLQALSQDTFANQLPSYFAQSFTHWLDECTGDVDFRPLEHPWQVSQEHWKLTFCDSDFLQTRCQMRRGQERLLENQSVVGKSVTKILGALDSASQCQIVLDDSQPSELKVYLRRYNLHFHVTKEGALLSLEYSSVVDPDQSIASMLGLRSKLVLRDISAVEDLQERRVIVPWGQVLISKRDNHVSVEVPYGTTGKQKYFVYSVDRHLRKLRGQQDVLSTLYKAYLHAVTSFVLPDPFTGRTGTEESLSTLKEASLFSCVPLDDKEKDTLNLIASLTPSRVYYPKHKKVMQTVHWNSNLSPQSQHDDFLLAAASIFDHHSSTEVLFDLSDRSKVELCNRGDPLLLRRARRGNASVMKSGLFSDLTPSQHEDETYPGRDKLGRGHRATRVFEIASLIKEWPPRVATHTALVQVIKTWGNVSGYSSGVFGQSSLQELSSLELSEHFGSLYELCRHASQASSTFPLMFKFCAIAIGADEEKLMHLRTLLAFAFSDSFLNIDPPPSVVRYTLGEGSSPSEQVIAQAINQHVIRYEMFSDDPSVTEIEEFERKESEQNAHKGRLCTKIVSIWPGTSVSVAQADYRHLKTPGIVKECQRLFDEWHKNRLFLDHIKRVATSLASMQAFHGRYEIPSPNMPTLVQQHATHPRFTLIHLLKARSSIAFIRPSSQLSVRPGQSLEDASQIKGMIATLDSSSSSTHVVYCETLRASIEALEGKYNDLEDQQVPISGDTIERHRAATAAEVETTLHEIRTTLSPVVISASLADNADLWPRLSEPCLLAQLSRNNITQLPEDWKMSLLNFGEKMASLQRAERITNLHHTSNKRTLWKELKHPGREGWDVDEYPSWLLLEIENNITIRPLQAKVAKEMINPSSGKNSVLQLNMGEGKSSVIVPMLATALADGTRLARVIVLKPLLRQTEQVLTQRLGGLLDQRVGHIPFSRKTRVNVSTIAVIQDTLQRYAQSHGVMVIIPEEILSMKLMTRERMTSGPTLGTAILTMQRWLKDKARDILDESDEILSVRSQLIYPVGSQHMLDGKNERWQIAQAVLQRVNFHVKRLAASYPSDLELEFNGKSFPLLKFLRPGVGEILIEFLVEDAINGRIAGLSFDFYSEETRDAVRSYISSREVSKQHLEVLTALLQKGPDWDGLLILRGLFAHDVLSFSLQRKRWLVEYGLDPRRCLMAVPYRAKGVPSTNSEFGHPDVGILLTCLSYYYTGLTLEQMHTCFTILSKDSNPQEVYNDWVSARDFPSNLKSYEAANLDDKALCENILFPKLQFSLGIITFYLNQVVFPKEGKEFAKRISASGWNIPSESHDPSLVTTGFSGTNDSRSTLPYSIKQEDLPELLHTNAMVLNLLLRAENRNYLQSVDVHGKKLNIEGFLALITNQSPRVNVLIDVGAQVLEATNMQLVQQWLALETNAHAAVFFDEQDEAMVLDRSGAVIPLRISPFSGKLDACLIYLDEVHTRGIDLAIPVGARAVVTLGPRLVKDRLMQACMRLRSLGSGHSLCFVAPPEVHRSICDAASGNEESRLSSFNVLAWCMEQTCQALDIARPLRAMHGLEMLRQRKVLEQCLPENMVSKTIASDSPAMEIFWQRIQEDDAQNLENLYGINDHRIGIFQSLLDRNSKDAAMKHLVTEFQTMSKTRLQDSSMDNEQERELEHEIEKERQIQRPPKLEPVIPAVSKGLEQYIATGTSFSLSQCEAVNAFECFNMTTAKKAAVQQNIKPSAFSVMTTRDFVHSVQFAKGTLSDNYLRPTTWVLSCNEPDQTQSLLIISGHEADVLLPKIKASDKVRLHIFAARLNKKMARFNRMDFYTPNAKPNDIALSPQAIRDLELFSGSLYVDNMAKYEQLCHFLGIVTSSTRPRDKPVHTDGFVAPEIREEIGWPESCSFELSPLPFLKHVLSLRMHGQAFDHSHLGALLNGRALQNAAFEGCQEIEEIFEEMDIDG</sequence>
<dbReference type="InterPro" id="IPR002048">
    <property type="entry name" value="EF_hand_dom"/>
</dbReference>
<keyword evidence="10" id="KW-1185">Reference proteome</keyword>
<evidence type="ECO:0000259" key="8">
    <source>
        <dbReference type="PROSITE" id="PS50222"/>
    </source>
</evidence>
<keyword evidence="6" id="KW-0788">Thiol protease</keyword>
<evidence type="ECO:0000256" key="7">
    <source>
        <dbReference type="SAM" id="MobiDB-lite"/>
    </source>
</evidence>
<dbReference type="STRING" id="1043002.A0A074XNQ6"/>
<protein>
    <recommendedName>
        <fullName evidence="2">ubiquitinyl hydrolase 1</fullName>
        <ecNumber evidence="2">3.4.19.12</ecNumber>
    </recommendedName>
</protein>
<dbReference type="EMBL" id="KL584977">
    <property type="protein sequence ID" value="KEQ87125.1"/>
    <property type="molecule type" value="Genomic_DNA"/>
</dbReference>
<proteinExistence type="predicted"/>
<name>A0A074XNQ6_AURPU</name>
<evidence type="ECO:0000256" key="6">
    <source>
        <dbReference type="ARBA" id="ARBA00022807"/>
    </source>
</evidence>
<dbReference type="InterPro" id="IPR022105">
    <property type="entry name" value="DUF3645"/>
</dbReference>
<dbReference type="Pfam" id="PF12359">
    <property type="entry name" value="DUF3645"/>
    <property type="match status" value="1"/>
</dbReference>
<keyword evidence="4" id="KW-0833">Ubl conjugation pathway</keyword>
<gene>
    <name evidence="9" type="ORF">M438DRAFT_353165</name>
</gene>
<keyword evidence="3" id="KW-0645">Protease</keyword>
<dbReference type="InterPro" id="IPR046541">
    <property type="entry name" value="DUF6606"/>
</dbReference>
<dbReference type="EC" id="3.4.19.12" evidence="2"/>
<feature type="domain" description="EF-hand" evidence="8">
    <location>
        <begin position="3083"/>
        <end position="3099"/>
    </location>
</feature>
<dbReference type="GO" id="GO:0004843">
    <property type="term" value="F:cysteine-type deubiquitinase activity"/>
    <property type="evidence" value="ECO:0007669"/>
    <property type="project" value="UniProtKB-EC"/>
</dbReference>
<feature type="region of interest" description="Disordered" evidence="7">
    <location>
        <begin position="179"/>
        <end position="199"/>
    </location>
</feature>
<dbReference type="PANTHER" id="PTHR13367">
    <property type="entry name" value="UBIQUITIN THIOESTERASE"/>
    <property type="match status" value="1"/>
</dbReference>
<dbReference type="PANTHER" id="PTHR13367:SF33">
    <property type="entry name" value="P-LOOP CONTAINING NUCLEOSIDE TRIPHOSPHATE HYDROLASE PROTEIN"/>
    <property type="match status" value="1"/>
</dbReference>
<dbReference type="PROSITE" id="PS50222">
    <property type="entry name" value="EF_HAND_2"/>
    <property type="match status" value="1"/>
</dbReference>
<evidence type="ECO:0000256" key="3">
    <source>
        <dbReference type="ARBA" id="ARBA00022670"/>
    </source>
</evidence>
<dbReference type="InterPro" id="IPR027417">
    <property type="entry name" value="P-loop_NTPase"/>
</dbReference>
<dbReference type="Pfam" id="PF12340">
    <property type="entry name" value="DUF3638"/>
    <property type="match status" value="1"/>
</dbReference>
<dbReference type="GO" id="GO:0005509">
    <property type="term" value="F:calcium ion binding"/>
    <property type="evidence" value="ECO:0007669"/>
    <property type="project" value="InterPro"/>
</dbReference>
<dbReference type="Pfam" id="PF20255">
    <property type="entry name" value="DUF6606"/>
    <property type="match status" value="1"/>
</dbReference>
<evidence type="ECO:0000313" key="10">
    <source>
        <dbReference type="Proteomes" id="UP000030706"/>
    </source>
</evidence>
<dbReference type="OrthoDB" id="3182339at2759"/>
<evidence type="ECO:0000256" key="2">
    <source>
        <dbReference type="ARBA" id="ARBA00012759"/>
    </source>
</evidence>
<dbReference type="RefSeq" id="XP_029763312.1">
    <property type="nucleotide sequence ID" value="XM_029906849.1"/>
</dbReference>
<dbReference type="InterPro" id="IPR051346">
    <property type="entry name" value="OTU_Deubiquitinase"/>
</dbReference>
<reference evidence="9 10" key="1">
    <citation type="journal article" date="2014" name="BMC Genomics">
        <title>Genome sequencing of four Aureobasidium pullulans varieties: biotechnological potential, stress tolerance, and description of new species.</title>
        <authorList>
            <person name="Gostin Ar C."/>
            <person name="Ohm R.A."/>
            <person name="Kogej T."/>
            <person name="Sonjak S."/>
            <person name="Turk M."/>
            <person name="Zajc J."/>
            <person name="Zalar P."/>
            <person name="Grube M."/>
            <person name="Sun H."/>
            <person name="Han J."/>
            <person name="Sharma A."/>
            <person name="Chiniquy J."/>
            <person name="Ngan C.Y."/>
            <person name="Lipzen A."/>
            <person name="Barry K."/>
            <person name="Grigoriev I.V."/>
            <person name="Gunde-Cimerman N."/>
        </authorList>
    </citation>
    <scope>NUCLEOTIDE SEQUENCE [LARGE SCALE GENOMIC DNA]</scope>
    <source>
        <strain evidence="9 10">EXF-150</strain>
    </source>
</reference>
<dbReference type="GeneID" id="40749155"/>
<dbReference type="InterPro" id="IPR022099">
    <property type="entry name" value="DUF3638"/>
</dbReference>
<organism evidence="9 10">
    <name type="scientific">Aureobasidium pullulans EXF-150</name>
    <dbReference type="NCBI Taxonomy" id="1043002"/>
    <lineage>
        <taxon>Eukaryota</taxon>
        <taxon>Fungi</taxon>
        <taxon>Dikarya</taxon>
        <taxon>Ascomycota</taxon>
        <taxon>Pezizomycotina</taxon>
        <taxon>Dothideomycetes</taxon>
        <taxon>Dothideomycetidae</taxon>
        <taxon>Dothideales</taxon>
        <taxon>Saccotheciaceae</taxon>
        <taxon>Aureobasidium</taxon>
    </lineage>
</organism>
<dbReference type="Gene3D" id="3.40.50.300">
    <property type="entry name" value="P-loop containing nucleotide triphosphate hydrolases"/>
    <property type="match status" value="1"/>
</dbReference>
<dbReference type="HOGENOM" id="CLU_000211_1_0_1"/>
<evidence type="ECO:0000256" key="4">
    <source>
        <dbReference type="ARBA" id="ARBA00022786"/>
    </source>
</evidence>
<accession>A0A074XNQ6</accession>
<dbReference type="SUPFAM" id="SSF52540">
    <property type="entry name" value="P-loop containing nucleoside triphosphate hydrolases"/>
    <property type="match status" value="1"/>
</dbReference>